<feature type="domain" description="Rhodanese" evidence="3">
    <location>
        <begin position="187"/>
        <end position="290"/>
    </location>
</feature>
<dbReference type="InterPro" id="IPR001763">
    <property type="entry name" value="Rhodanese-like_dom"/>
</dbReference>
<dbReference type="InterPro" id="IPR051126">
    <property type="entry name" value="Thiosulfate_sulfurtransferase"/>
</dbReference>
<evidence type="ECO:0000259" key="3">
    <source>
        <dbReference type="PROSITE" id="PS50206"/>
    </source>
</evidence>
<dbReference type="Gene3D" id="3.40.250.10">
    <property type="entry name" value="Rhodanese-like domain"/>
    <property type="match status" value="2"/>
</dbReference>
<keyword evidence="1" id="KW-0677">Repeat</keyword>
<dbReference type="PANTHER" id="PTHR43855">
    <property type="entry name" value="THIOSULFATE SULFURTRANSFERASE"/>
    <property type="match status" value="1"/>
</dbReference>
<dbReference type="PROSITE" id="PS00380">
    <property type="entry name" value="RHODANESE_1"/>
    <property type="match status" value="1"/>
</dbReference>
<dbReference type="EMBL" id="JAAQPH010000016">
    <property type="protein sequence ID" value="NIA70854.1"/>
    <property type="molecule type" value="Genomic_DNA"/>
</dbReference>
<dbReference type="SMART" id="SM00450">
    <property type="entry name" value="RHOD"/>
    <property type="match status" value="2"/>
</dbReference>
<proteinExistence type="predicted"/>
<feature type="domain" description="Rhodanese" evidence="3">
    <location>
        <begin position="49"/>
        <end position="157"/>
    </location>
</feature>
<evidence type="ECO:0000256" key="2">
    <source>
        <dbReference type="SAM" id="SignalP"/>
    </source>
</evidence>
<dbReference type="CDD" id="cd01449">
    <property type="entry name" value="TST_Repeat_2"/>
    <property type="match status" value="1"/>
</dbReference>
<evidence type="ECO:0000313" key="5">
    <source>
        <dbReference type="Proteomes" id="UP000761264"/>
    </source>
</evidence>
<gene>
    <name evidence="4" type="ORF">HBA54_19835</name>
</gene>
<dbReference type="GO" id="GO:0004792">
    <property type="term" value="F:thiosulfate-cyanide sulfurtransferase activity"/>
    <property type="evidence" value="ECO:0007669"/>
    <property type="project" value="InterPro"/>
</dbReference>
<dbReference type="PANTHER" id="PTHR43855:SF1">
    <property type="entry name" value="THIOSULFATE SULFURTRANSFERASE"/>
    <property type="match status" value="1"/>
</dbReference>
<dbReference type="Proteomes" id="UP000761264">
    <property type="component" value="Unassembled WGS sequence"/>
</dbReference>
<evidence type="ECO:0000313" key="4">
    <source>
        <dbReference type="EMBL" id="NIA70854.1"/>
    </source>
</evidence>
<dbReference type="AlphaFoldDB" id="A0A967F0K0"/>
<comment type="caution">
    <text evidence="4">The sequence shown here is derived from an EMBL/GenBank/DDBJ whole genome shotgun (WGS) entry which is preliminary data.</text>
</comment>
<evidence type="ECO:0000256" key="1">
    <source>
        <dbReference type="ARBA" id="ARBA00022737"/>
    </source>
</evidence>
<sequence length="296" mass="32180">MRLLNLKLGRLLAPFALAALTACASQAADKGYANADLLTDTKALSVMMESGPVSVVDVRPKEAYDEAHIPGAVHLGADDVIDPDSHVEGDLLPHETLAAMLGERGIDKDTPVVFYDDEGGFHAARLFWMVEYFGHRQASVLNGGLPKWEAEGRDVTTEAPAVTAKVFAYTPTPRRLATADWLLDREGDNSVIVIDVRPEKLYHAGHVPWAQSIPWKQNLAGDGTLKPASVLLAHFAGLGVTPDKNVAVHCQNGKAAAHSYFTLRLLGYPRVRSYDRSWAEWGPADDLPKVVDRIDG</sequence>
<dbReference type="InterPro" id="IPR036873">
    <property type="entry name" value="Rhodanese-like_dom_sf"/>
</dbReference>
<keyword evidence="5" id="KW-1185">Reference proteome</keyword>
<feature type="chain" id="PRO_5037730941" evidence="2">
    <location>
        <begin position="28"/>
        <end position="296"/>
    </location>
</feature>
<dbReference type="InterPro" id="IPR001307">
    <property type="entry name" value="Thiosulphate_STrfase_CS"/>
</dbReference>
<dbReference type="Pfam" id="PF00581">
    <property type="entry name" value="Rhodanese"/>
    <property type="match status" value="2"/>
</dbReference>
<accession>A0A967F0K0</accession>
<dbReference type="SUPFAM" id="SSF52821">
    <property type="entry name" value="Rhodanese/Cell cycle control phosphatase"/>
    <property type="match status" value="2"/>
</dbReference>
<dbReference type="PROSITE" id="PS50206">
    <property type="entry name" value="RHODANESE_3"/>
    <property type="match status" value="2"/>
</dbReference>
<dbReference type="CDD" id="cd01448">
    <property type="entry name" value="TST_Repeat_1"/>
    <property type="match status" value="1"/>
</dbReference>
<organism evidence="4 5">
    <name type="scientific">Pelagibius litoralis</name>
    <dbReference type="NCBI Taxonomy" id="374515"/>
    <lineage>
        <taxon>Bacteria</taxon>
        <taxon>Pseudomonadati</taxon>
        <taxon>Pseudomonadota</taxon>
        <taxon>Alphaproteobacteria</taxon>
        <taxon>Rhodospirillales</taxon>
        <taxon>Rhodovibrionaceae</taxon>
        <taxon>Pelagibius</taxon>
    </lineage>
</organism>
<name>A0A967F0K0_9PROT</name>
<dbReference type="PROSITE" id="PS51257">
    <property type="entry name" value="PROKAR_LIPOPROTEIN"/>
    <property type="match status" value="1"/>
</dbReference>
<feature type="signal peptide" evidence="2">
    <location>
        <begin position="1"/>
        <end position="27"/>
    </location>
</feature>
<dbReference type="RefSeq" id="WP_167227875.1">
    <property type="nucleotide sequence ID" value="NZ_JAAQPH010000016.1"/>
</dbReference>
<protein>
    <submittedName>
        <fullName evidence="4">Sulfurtransferase</fullName>
    </submittedName>
</protein>
<reference evidence="4" key="1">
    <citation type="submission" date="2020-03" db="EMBL/GenBank/DDBJ databases">
        <title>Genome of Pelagibius litoralis DSM 21314T.</title>
        <authorList>
            <person name="Wang G."/>
        </authorList>
    </citation>
    <scope>NUCLEOTIDE SEQUENCE</scope>
    <source>
        <strain evidence="4">DSM 21314</strain>
    </source>
</reference>
<keyword evidence="2" id="KW-0732">Signal</keyword>